<dbReference type="InterPro" id="IPR050261">
    <property type="entry name" value="FrsA_esterase"/>
</dbReference>
<evidence type="ECO:0000259" key="1">
    <source>
        <dbReference type="Pfam" id="PF01738"/>
    </source>
</evidence>
<dbReference type="AlphaFoldDB" id="A0A3T1D459"/>
<dbReference type="PANTHER" id="PTHR22946:SF8">
    <property type="entry name" value="ACETYL XYLAN ESTERASE DOMAIN-CONTAINING PROTEIN"/>
    <property type="match status" value="1"/>
</dbReference>
<protein>
    <recommendedName>
        <fullName evidence="1">Dienelactone hydrolase domain-containing protein</fullName>
    </recommendedName>
</protein>
<dbReference type="EMBL" id="AP019400">
    <property type="protein sequence ID" value="BBI32893.1"/>
    <property type="molecule type" value="Genomic_DNA"/>
</dbReference>
<evidence type="ECO:0000313" key="3">
    <source>
        <dbReference type="Proteomes" id="UP000289856"/>
    </source>
</evidence>
<dbReference type="Proteomes" id="UP000289856">
    <property type="component" value="Chromosome"/>
</dbReference>
<reference evidence="2 3" key="1">
    <citation type="submission" date="2019-01" db="EMBL/GenBank/DDBJ databases">
        <title>Complete genome sequence of Cohnella hallensis HS21 isolated from Korean fir (Abies koreana) rhizospheric soil.</title>
        <authorList>
            <person name="Jiang L."/>
            <person name="Kang S.W."/>
            <person name="Kim S."/>
            <person name="Jung J."/>
            <person name="Kim C.Y."/>
            <person name="Kim D.H."/>
            <person name="Kim S.W."/>
            <person name="Lee J."/>
        </authorList>
    </citation>
    <scope>NUCLEOTIDE SEQUENCE [LARGE SCALE GENOMIC DNA]</scope>
    <source>
        <strain evidence="2 3">HS21</strain>
    </source>
</reference>
<gene>
    <name evidence="2" type="ORF">KCTCHS21_22920</name>
</gene>
<dbReference type="RefSeq" id="WP_130607773.1">
    <property type="nucleotide sequence ID" value="NZ_AP019400.1"/>
</dbReference>
<sequence length="357" mass="40311">MSDNDVYVEDIAAGNEFREQQKLQFDELVNNLRMAAQEKRKSFFKLDTSSVSAFERDAAQKREQLKSMLGWPLRLNNENETNDSILAAPAAKVTYVAEDKLGSIYRVEIEAGYGLTTYGLLFIPKKEGPHPLVISQHGGWGTPELCSGLNGDNNYNDMTRRVLRQGMAVFAPQLLLWNAELQGPEYHRHQYDNQLKQLGSSIAAVEIFKIQRALDYLIARPDIDGSRVGMIGLSYGGFYTMFTAAIDTRIKAAYSSCFINNRFVADWQDFTWFNSGNTFLDAEVCTLIAPRFLYLEVGTRDETFLYEHAEPEINKVAAHYEQLNIGHLFHGKAFDGGHELDTNNEGIALFCSFLLKA</sequence>
<dbReference type="GO" id="GO:0016787">
    <property type="term" value="F:hydrolase activity"/>
    <property type="evidence" value="ECO:0007669"/>
    <property type="project" value="InterPro"/>
</dbReference>
<dbReference type="OrthoDB" id="8183145at2"/>
<dbReference type="KEGG" id="cohn:KCTCHS21_22920"/>
<dbReference type="InterPro" id="IPR002925">
    <property type="entry name" value="Dienelactn_hydro"/>
</dbReference>
<dbReference type="SUPFAM" id="SSF53474">
    <property type="entry name" value="alpha/beta-Hydrolases"/>
    <property type="match status" value="1"/>
</dbReference>
<keyword evidence="3" id="KW-1185">Reference proteome</keyword>
<name>A0A3T1D459_9BACL</name>
<dbReference type="Gene3D" id="3.40.50.1820">
    <property type="entry name" value="alpha/beta hydrolase"/>
    <property type="match status" value="1"/>
</dbReference>
<accession>A0A3T1D459</accession>
<feature type="domain" description="Dienelactone hydrolase" evidence="1">
    <location>
        <begin position="120"/>
        <end position="253"/>
    </location>
</feature>
<dbReference type="InterPro" id="IPR029058">
    <property type="entry name" value="AB_hydrolase_fold"/>
</dbReference>
<evidence type="ECO:0000313" key="2">
    <source>
        <dbReference type="EMBL" id="BBI32893.1"/>
    </source>
</evidence>
<dbReference type="Pfam" id="PF01738">
    <property type="entry name" value="DLH"/>
    <property type="match status" value="1"/>
</dbReference>
<proteinExistence type="predicted"/>
<organism evidence="2 3">
    <name type="scientific">Cohnella abietis</name>
    <dbReference type="NCBI Taxonomy" id="2507935"/>
    <lineage>
        <taxon>Bacteria</taxon>
        <taxon>Bacillati</taxon>
        <taxon>Bacillota</taxon>
        <taxon>Bacilli</taxon>
        <taxon>Bacillales</taxon>
        <taxon>Paenibacillaceae</taxon>
        <taxon>Cohnella</taxon>
    </lineage>
</organism>
<dbReference type="PANTHER" id="PTHR22946">
    <property type="entry name" value="DIENELACTONE HYDROLASE DOMAIN-CONTAINING PROTEIN-RELATED"/>
    <property type="match status" value="1"/>
</dbReference>